<dbReference type="RefSeq" id="WP_120190347.1">
    <property type="nucleotide sequence ID" value="NZ_MCHY01000009.1"/>
</dbReference>
<dbReference type="Gene3D" id="1.10.10.10">
    <property type="entry name" value="Winged helix-like DNA-binding domain superfamily/Winged helix DNA-binding domain"/>
    <property type="match status" value="1"/>
</dbReference>
<dbReference type="SUPFAM" id="SSF46785">
    <property type="entry name" value="Winged helix' DNA-binding domain"/>
    <property type="match status" value="1"/>
</dbReference>
<dbReference type="Pfam" id="PF00392">
    <property type="entry name" value="GntR"/>
    <property type="match status" value="1"/>
</dbReference>
<keyword evidence="6" id="KW-1185">Reference proteome</keyword>
<protein>
    <submittedName>
        <fullName evidence="5">GntR family transcriptional regulator</fullName>
    </submittedName>
</protein>
<dbReference type="PROSITE" id="PS50949">
    <property type="entry name" value="HTH_GNTR"/>
    <property type="match status" value="1"/>
</dbReference>
<evidence type="ECO:0000256" key="3">
    <source>
        <dbReference type="ARBA" id="ARBA00023163"/>
    </source>
</evidence>
<dbReference type="Proteomes" id="UP000284219">
    <property type="component" value="Unassembled WGS sequence"/>
</dbReference>
<dbReference type="OrthoDB" id="362473at2"/>
<dbReference type="InterPro" id="IPR000524">
    <property type="entry name" value="Tscrpt_reg_HTH_GntR"/>
</dbReference>
<evidence type="ECO:0000259" key="4">
    <source>
        <dbReference type="PROSITE" id="PS50949"/>
    </source>
</evidence>
<dbReference type="InterPro" id="IPR036390">
    <property type="entry name" value="WH_DNA-bd_sf"/>
</dbReference>
<keyword evidence="2" id="KW-0238">DNA-binding</keyword>
<dbReference type="AlphaFoldDB" id="A0A419SGE9"/>
<feature type="domain" description="HTH gntR-type" evidence="4">
    <location>
        <begin position="9"/>
        <end position="77"/>
    </location>
</feature>
<dbReference type="EMBL" id="MCHY01000009">
    <property type="protein sequence ID" value="RKD22858.1"/>
    <property type="molecule type" value="Genomic_DNA"/>
</dbReference>
<keyword evidence="3" id="KW-0804">Transcription</keyword>
<evidence type="ECO:0000256" key="1">
    <source>
        <dbReference type="ARBA" id="ARBA00023015"/>
    </source>
</evidence>
<accession>A0A419SGE9</accession>
<gene>
    <name evidence="5" type="ORF">BEP19_11510</name>
</gene>
<dbReference type="SMART" id="SM00345">
    <property type="entry name" value="HTH_GNTR"/>
    <property type="match status" value="1"/>
</dbReference>
<dbReference type="GO" id="GO:0003677">
    <property type="term" value="F:DNA binding"/>
    <property type="evidence" value="ECO:0007669"/>
    <property type="project" value="UniProtKB-KW"/>
</dbReference>
<dbReference type="PANTHER" id="PTHR38445:SF6">
    <property type="entry name" value="GNTR-FAMILY TRANSCRIPTIONAL REGULATOR"/>
    <property type="match status" value="1"/>
</dbReference>
<name>A0A419SGE9_9BACL</name>
<evidence type="ECO:0000313" key="6">
    <source>
        <dbReference type="Proteomes" id="UP000284219"/>
    </source>
</evidence>
<evidence type="ECO:0000313" key="5">
    <source>
        <dbReference type="EMBL" id="RKD22858.1"/>
    </source>
</evidence>
<keyword evidence="1" id="KW-0805">Transcription regulation</keyword>
<dbReference type="PANTHER" id="PTHR38445">
    <property type="entry name" value="HTH-TYPE TRANSCRIPTIONAL REPRESSOR YTRA"/>
    <property type="match status" value="1"/>
</dbReference>
<comment type="caution">
    <text evidence="5">The sequence shown here is derived from an EMBL/GenBank/DDBJ whole genome shotgun (WGS) entry which is preliminary data.</text>
</comment>
<organism evidence="5 6">
    <name type="scientific">Ammoniphilus oxalaticus</name>
    <dbReference type="NCBI Taxonomy" id="66863"/>
    <lineage>
        <taxon>Bacteria</taxon>
        <taxon>Bacillati</taxon>
        <taxon>Bacillota</taxon>
        <taxon>Bacilli</taxon>
        <taxon>Bacillales</taxon>
        <taxon>Paenibacillaceae</taxon>
        <taxon>Aneurinibacillus group</taxon>
        <taxon>Ammoniphilus</taxon>
    </lineage>
</organism>
<dbReference type="GO" id="GO:0003700">
    <property type="term" value="F:DNA-binding transcription factor activity"/>
    <property type="evidence" value="ECO:0007669"/>
    <property type="project" value="InterPro"/>
</dbReference>
<dbReference type="CDD" id="cd07377">
    <property type="entry name" value="WHTH_GntR"/>
    <property type="match status" value="1"/>
</dbReference>
<sequence length="125" mass="14444">MNEDFNPDQPIYLQLAERISYRITRKELGLGAKLPSVREMAIQASVNPNTVQRAYSELERKGIVETKRGQGTFVTKDDFVLTKLRETLKQEQIVNFVNDMRNMGYSDEEMINGLEHYFQKGGINK</sequence>
<reference evidence="5 6" key="1">
    <citation type="submission" date="2016-08" db="EMBL/GenBank/DDBJ databases">
        <title>Novel Firmicute Genomes.</title>
        <authorList>
            <person name="Poppleton D.I."/>
            <person name="Gribaldo S."/>
        </authorList>
    </citation>
    <scope>NUCLEOTIDE SEQUENCE [LARGE SCALE GENOMIC DNA]</scope>
    <source>
        <strain evidence="5 6">RAOx-1</strain>
    </source>
</reference>
<proteinExistence type="predicted"/>
<evidence type="ECO:0000256" key="2">
    <source>
        <dbReference type="ARBA" id="ARBA00023125"/>
    </source>
</evidence>
<dbReference type="InterPro" id="IPR036388">
    <property type="entry name" value="WH-like_DNA-bd_sf"/>
</dbReference>